<name>A0A061DEB9_BABBI</name>
<protein>
    <submittedName>
        <fullName evidence="1">Uncharacterized protein</fullName>
    </submittedName>
</protein>
<dbReference type="VEuPathDB" id="PiroplasmaDB:BBBOND_0309180"/>
<keyword evidence="2" id="KW-1185">Reference proteome</keyword>
<organism evidence="1 2">
    <name type="scientific">Babesia bigemina</name>
    <dbReference type="NCBI Taxonomy" id="5866"/>
    <lineage>
        <taxon>Eukaryota</taxon>
        <taxon>Sar</taxon>
        <taxon>Alveolata</taxon>
        <taxon>Apicomplexa</taxon>
        <taxon>Aconoidasida</taxon>
        <taxon>Piroplasmida</taxon>
        <taxon>Babesiidae</taxon>
        <taxon>Babesia</taxon>
    </lineage>
</organism>
<accession>A0A061DEB9</accession>
<dbReference type="AlphaFoldDB" id="A0A061DEB9"/>
<dbReference type="Proteomes" id="UP000033188">
    <property type="component" value="Chromosome 3"/>
</dbReference>
<dbReference type="EMBL" id="LK391709">
    <property type="protein sequence ID" value="CDR97015.1"/>
    <property type="molecule type" value="Genomic_DNA"/>
</dbReference>
<reference evidence="2" key="1">
    <citation type="journal article" date="2014" name="Nucleic Acids Res.">
        <title>The evolutionary dynamics of variant antigen genes in Babesia reveal a history of genomic innovation underlying host-parasite interaction.</title>
        <authorList>
            <person name="Jackson A.P."/>
            <person name="Otto T.D."/>
            <person name="Darby A."/>
            <person name="Ramaprasad A."/>
            <person name="Xia D."/>
            <person name="Echaide I.E."/>
            <person name="Farber M."/>
            <person name="Gahlot S."/>
            <person name="Gamble J."/>
            <person name="Gupta D."/>
            <person name="Gupta Y."/>
            <person name="Jackson L."/>
            <person name="Malandrin L."/>
            <person name="Malas T.B."/>
            <person name="Moussa E."/>
            <person name="Nair M."/>
            <person name="Reid A.J."/>
            <person name="Sanders M."/>
            <person name="Sharma J."/>
            <person name="Tracey A."/>
            <person name="Quail M.A."/>
            <person name="Weir W."/>
            <person name="Wastling J.M."/>
            <person name="Hall N."/>
            <person name="Willadsen P."/>
            <person name="Lingelbach K."/>
            <person name="Shiels B."/>
            <person name="Tait A."/>
            <person name="Berriman M."/>
            <person name="Allred D.R."/>
            <person name="Pain A."/>
        </authorList>
    </citation>
    <scope>NUCLEOTIDE SEQUENCE [LARGE SCALE GENOMIC DNA]</scope>
    <source>
        <strain evidence="2">Bond</strain>
    </source>
</reference>
<evidence type="ECO:0000313" key="1">
    <source>
        <dbReference type="EMBL" id="CDR97015.1"/>
    </source>
</evidence>
<proteinExistence type="predicted"/>
<sequence length="60" mass="6959">MMTIQCTATHITTMQLSQLQYYRVSSIQYRPHNVGTAYDSCYMSCNKYLPKPHRPGDISQ</sequence>
<evidence type="ECO:0000313" key="2">
    <source>
        <dbReference type="Proteomes" id="UP000033188"/>
    </source>
</evidence>
<gene>
    <name evidence="1" type="ORF">BBBOND_0309180</name>
</gene>
<dbReference type="GeneID" id="24565556"/>
<dbReference type="RefSeq" id="XP_012769201.1">
    <property type="nucleotide sequence ID" value="XM_012913747.1"/>
</dbReference>
<dbReference type="KEGG" id="bbig:BBBOND_0309180"/>